<feature type="compositionally biased region" description="Basic and acidic residues" evidence="8">
    <location>
        <begin position="687"/>
        <end position="702"/>
    </location>
</feature>
<dbReference type="GO" id="GO:0000139">
    <property type="term" value="C:Golgi membrane"/>
    <property type="evidence" value="ECO:0007669"/>
    <property type="project" value="UniProtKB-SubCell"/>
</dbReference>
<evidence type="ECO:0000256" key="3">
    <source>
        <dbReference type="ARBA" id="ARBA00020978"/>
    </source>
</evidence>
<evidence type="ECO:0000256" key="5">
    <source>
        <dbReference type="ARBA" id="ARBA00022927"/>
    </source>
</evidence>
<protein>
    <recommendedName>
        <fullName evidence="3">Conserved oligomeric Golgi complex subunit 1</fullName>
    </recommendedName>
</protein>
<dbReference type="GO" id="GO:0015031">
    <property type="term" value="P:protein transport"/>
    <property type="evidence" value="ECO:0007669"/>
    <property type="project" value="UniProtKB-KW"/>
</dbReference>
<evidence type="ECO:0000256" key="1">
    <source>
        <dbReference type="ARBA" id="ARBA00004395"/>
    </source>
</evidence>
<dbReference type="AlphaFoldDB" id="A0AA39GEG8"/>
<reference evidence="9" key="1">
    <citation type="submission" date="2022-10" db="EMBL/GenBank/DDBJ databases">
        <title>Determination and structural analysis of whole genome sequence of Sarocladium strictum F4-1.</title>
        <authorList>
            <person name="Hu L."/>
            <person name="Jiang Y."/>
        </authorList>
    </citation>
    <scope>NUCLEOTIDE SEQUENCE</scope>
    <source>
        <strain evidence="9">F4-1</strain>
    </source>
</reference>
<feature type="compositionally biased region" description="Acidic residues" evidence="8">
    <location>
        <begin position="703"/>
        <end position="714"/>
    </location>
</feature>
<dbReference type="Proteomes" id="UP001175261">
    <property type="component" value="Unassembled WGS sequence"/>
</dbReference>
<feature type="region of interest" description="Disordered" evidence="8">
    <location>
        <begin position="683"/>
        <end position="722"/>
    </location>
</feature>
<sequence>MATIDPSTVTSSAEVFSSNHTLPQIRALHKNLHVQIEEKAARLRTQVGGSYRELLGTADSIVRMRGENDAVQELLGQMGGRCGRAIVASKAKGLGDFVDSRERPEMAMQTRLQLLDKCALTAGRILKNGGGLPADATRGDRLLLAAKVIVLIRLLIKRLGDDAPDEDTRQALNVANKTYSGLRRKLRRAIDNVLEQEDGDPERNEILKALCAHSLVGSAGSRDVLRYFLDVRASAIALAFDTDEEERDPGTEDVIRSLKLYTRSLLDVQAIVPNRLSQALGALKSKPLLAGPELKNLEGLRLNIYERWCGEEIQYFTPFIRHNDLDGKQARDMLTGWGKKGGTVLLDGLKKTLGYMTEFKSIMELRTGVLQLWIRDGNRAKGFDPSEMQDDLRETINARMLEVLEAKVNKLHLVGSEVKATLDSWQDGVTDKRVGLWDEDGYDAALASGAAPFIQEVVNRLYGRNDAVSRAGHCYSSWFHVIDDVKEVVESLRKQRWDNDYDEVEDEETIEARQQILSKEDPKMLQDKLDTTLDKSFETLDKQLQDLWKSHSRAAVAMYLLRVIRDIRREIPDRPVVRNFGLSMVPELHQTVAEEVAKKALSDYESAGLQGRRVVGRPLWDGEPPLPGQPSPQLFLFLRSLSHAMGDAGLDVWTPAGVSVLKKHLAEQLSKLWIAASEKLASESLGPEDHGKKDSKDDKDAPSDDGEETTEDDTEKSSAEQTEKDLFTQWTFDVLYIRSCTTSADTKDSNDSLLKAGDVLWKQSGLKDNAARERMAQSAHDYWQRTNLLFGLLA</sequence>
<comment type="subcellular location">
    <subcellularLocation>
        <location evidence="1">Golgi apparatus membrane</location>
        <topology evidence="1">Peripheral membrane protein</topology>
    </subcellularLocation>
</comment>
<dbReference type="PANTHER" id="PTHR31658">
    <property type="entry name" value="CONSERVED OLIGOMERIC GOLGI COMPLEX SUBUNIT 1"/>
    <property type="match status" value="1"/>
</dbReference>
<gene>
    <name evidence="9" type="ORF">NLU13_7015</name>
</gene>
<proteinExistence type="inferred from homology"/>
<keyword evidence="10" id="KW-1185">Reference proteome</keyword>
<evidence type="ECO:0000256" key="7">
    <source>
        <dbReference type="ARBA" id="ARBA00023136"/>
    </source>
</evidence>
<dbReference type="EMBL" id="JAPDFR010000006">
    <property type="protein sequence ID" value="KAK0385838.1"/>
    <property type="molecule type" value="Genomic_DNA"/>
</dbReference>
<comment type="similarity">
    <text evidence="2">Belongs to the COG1 family.</text>
</comment>
<dbReference type="Pfam" id="PF08700">
    <property type="entry name" value="VPS51_Exo84_N"/>
    <property type="match status" value="1"/>
</dbReference>
<organism evidence="9 10">
    <name type="scientific">Sarocladium strictum</name>
    <name type="common">Black bundle disease fungus</name>
    <name type="synonym">Acremonium strictum</name>
    <dbReference type="NCBI Taxonomy" id="5046"/>
    <lineage>
        <taxon>Eukaryota</taxon>
        <taxon>Fungi</taxon>
        <taxon>Dikarya</taxon>
        <taxon>Ascomycota</taxon>
        <taxon>Pezizomycotina</taxon>
        <taxon>Sordariomycetes</taxon>
        <taxon>Hypocreomycetidae</taxon>
        <taxon>Hypocreales</taxon>
        <taxon>Sarocladiaceae</taxon>
        <taxon>Sarocladium</taxon>
    </lineage>
</organism>
<evidence type="ECO:0000256" key="8">
    <source>
        <dbReference type="SAM" id="MobiDB-lite"/>
    </source>
</evidence>
<evidence type="ECO:0000313" key="10">
    <source>
        <dbReference type="Proteomes" id="UP001175261"/>
    </source>
</evidence>
<evidence type="ECO:0000256" key="4">
    <source>
        <dbReference type="ARBA" id="ARBA00022448"/>
    </source>
</evidence>
<evidence type="ECO:0000256" key="2">
    <source>
        <dbReference type="ARBA" id="ARBA00006653"/>
    </source>
</evidence>
<keyword evidence="4" id="KW-0813">Transport</keyword>
<dbReference type="PANTHER" id="PTHR31658:SF0">
    <property type="entry name" value="CONSERVED OLIGOMERIC GOLGI COMPLEX SUBUNIT 1"/>
    <property type="match status" value="1"/>
</dbReference>
<dbReference type="GO" id="GO:0006891">
    <property type="term" value="P:intra-Golgi vesicle-mediated transport"/>
    <property type="evidence" value="ECO:0007669"/>
    <property type="project" value="InterPro"/>
</dbReference>
<keyword evidence="7" id="KW-0472">Membrane</keyword>
<dbReference type="GO" id="GO:0017119">
    <property type="term" value="C:Golgi transport complex"/>
    <property type="evidence" value="ECO:0007669"/>
    <property type="project" value="InterPro"/>
</dbReference>
<evidence type="ECO:0000313" key="9">
    <source>
        <dbReference type="EMBL" id="KAK0385838.1"/>
    </source>
</evidence>
<comment type="caution">
    <text evidence="9">The sequence shown here is derived from an EMBL/GenBank/DDBJ whole genome shotgun (WGS) entry which is preliminary data.</text>
</comment>
<keyword evidence="5" id="KW-0653">Protein transport</keyword>
<dbReference type="InterPro" id="IPR033370">
    <property type="entry name" value="COG1"/>
</dbReference>
<evidence type="ECO:0000256" key="6">
    <source>
        <dbReference type="ARBA" id="ARBA00023034"/>
    </source>
</evidence>
<keyword evidence="6" id="KW-0333">Golgi apparatus</keyword>
<name>A0AA39GEG8_SARSR</name>
<accession>A0AA39GEG8</accession>